<keyword evidence="2" id="KW-1185">Reference proteome</keyword>
<comment type="caution">
    <text evidence="1">The sequence shown here is derived from an EMBL/GenBank/DDBJ whole genome shotgun (WGS) entry which is preliminary data.</text>
</comment>
<proteinExistence type="predicted"/>
<protein>
    <submittedName>
        <fullName evidence="1">Uncharacterized protein</fullName>
    </submittedName>
</protein>
<dbReference type="Proteomes" id="UP001054837">
    <property type="component" value="Unassembled WGS sequence"/>
</dbReference>
<sequence length="85" mass="8719">MKSAACLFSSEGGTVLQCVGQARTSQGRSPCVWTHSCTFAPTSPGPPCAWTHSRTFASTSPPSVVGKAWGGGETAARSTYLPAAE</sequence>
<reference evidence="1 2" key="1">
    <citation type="submission" date="2021-06" db="EMBL/GenBank/DDBJ databases">
        <title>Caerostris darwini draft genome.</title>
        <authorList>
            <person name="Kono N."/>
            <person name="Arakawa K."/>
        </authorList>
    </citation>
    <scope>NUCLEOTIDE SEQUENCE [LARGE SCALE GENOMIC DNA]</scope>
</reference>
<accession>A0AAV4PTW8</accession>
<dbReference type="AlphaFoldDB" id="A0AAV4PTW8"/>
<evidence type="ECO:0000313" key="2">
    <source>
        <dbReference type="Proteomes" id="UP001054837"/>
    </source>
</evidence>
<gene>
    <name evidence="1" type="ORF">CDAR_279691</name>
</gene>
<dbReference type="EMBL" id="BPLQ01003487">
    <property type="protein sequence ID" value="GIY00868.1"/>
    <property type="molecule type" value="Genomic_DNA"/>
</dbReference>
<organism evidence="1 2">
    <name type="scientific">Caerostris darwini</name>
    <dbReference type="NCBI Taxonomy" id="1538125"/>
    <lineage>
        <taxon>Eukaryota</taxon>
        <taxon>Metazoa</taxon>
        <taxon>Ecdysozoa</taxon>
        <taxon>Arthropoda</taxon>
        <taxon>Chelicerata</taxon>
        <taxon>Arachnida</taxon>
        <taxon>Araneae</taxon>
        <taxon>Araneomorphae</taxon>
        <taxon>Entelegynae</taxon>
        <taxon>Araneoidea</taxon>
        <taxon>Araneidae</taxon>
        <taxon>Caerostris</taxon>
    </lineage>
</organism>
<name>A0AAV4PTW8_9ARAC</name>
<evidence type="ECO:0000313" key="1">
    <source>
        <dbReference type="EMBL" id="GIY00868.1"/>
    </source>
</evidence>